<dbReference type="PANTHER" id="PTHR11820">
    <property type="entry name" value="ACYLPYRUVASE"/>
    <property type="match status" value="1"/>
</dbReference>
<dbReference type="InterPro" id="IPR036663">
    <property type="entry name" value="Fumarylacetoacetase_C_sf"/>
</dbReference>
<dbReference type="RefSeq" id="WP_304420452.1">
    <property type="nucleotide sequence ID" value="NZ_JANCMU010000002.1"/>
</dbReference>
<dbReference type="Proteomes" id="UP001152599">
    <property type="component" value="Unassembled WGS sequence"/>
</dbReference>
<comment type="caution">
    <text evidence="3">The sequence shown here is derived from an EMBL/GenBank/DDBJ whole genome shotgun (WGS) entry which is preliminary data.</text>
</comment>
<evidence type="ECO:0000256" key="1">
    <source>
        <dbReference type="ARBA" id="ARBA00022723"/>
    </source>
</evidence>
<keyword evidence="3" id="KW-0378">Hydrolase</keyword>
<reference evidence="3" key="1">
    <citation type="submission" date="2022-07" db="EMBL/GenBank/DDBJ databases">
        <title>Description and genome-wide analysis of Profundicola chukchiensis gen. nov., sp. nov., marine bacteria isolated from bottom sediments of the Chukchi Sea.</title>
        <authorList>
            <person name="Romanenko L."/>
            <person name="Otstavnykh N."/>
            <person name="Kurilenko V."/>
            <person name="Eremeev V."/>
            <person name="Velansky P."/>
            <person name="Mikhailov V."/>
            <person name="Isaeva M."/>
        </authorList>
    </citation>
    <scope>NUCLEOTIDE SEQUENCE</scope>
    <source>
        <strain evidence="3">KMM 9713</strain>
    </source>
</reference>
<dbReference type="AlphaFoldDB" id="A0A9X4MW15"/>
<protein>
    <submittedName>
        <fullName evidence="3">Fumarylacetoacetate hydrolase family protein</fullName>
    </submittedName>
</protein>
<feature type="domain" description="Fumarylacetoacetase-like C-terminal" evidence="2">
    <location>
        <begin position="2"/>
        <end position="187"/>
    </location>
</feature>
<evidence type="ECO:0000313" key="3">
    <source>
        <dbReference type="EMBL" id="MDG4945921.1"/>
    </source>
</evidence>
<evidence type="ECO:0000259" key="2">
    <source>
        <dbReference type="Pfam" id="PF01557"/>
    </source>
</evidence>
<dbReference type="SUPFAM" id="SSF56529">
    <property type="entry name" value="FAH"/>
    <property type="match status" value="1"/>
</dbReference>
<dbReference type="InterPro" id="IPR011234">
    <property type="entry name" value="Fumarylacetoacetase-like_C"/>
</dbReference>
<dbReference type="EMBL" id="JANCMU010000002">
    <property type="protein sequence ID" value="MDG4945921.1"/>
    <property type="molecule type" value="Genomic_DNA"/>
</dbReference>
<evidence type="ECO:0000313" key="4">
    <source>
        <dbReference type="Proteomes" id="UP001152599"/>
    </source>
</evidence>
<dbReference type="PANTHER" id="PTHR11820:SF7">
    <property type="entry name" value="ACYLPYRUVASE FAHD1, MITOCHONDRIAL"/>
    <property type="match status" value="1"/>
</dbReference>
<sequence>MKIICIGRNYTEHAKELGNAIPEEPVLFIKPSTSLNTSSSFDIPSFSEDIHFELEIVLKISKTGKNISEEDAQYYFDEISLGIDFTARDVQSKLKEKGLPWEKAKAFDGSTTVSDFVSLNEFKNKEEIEFELYQNEELKQAGNSKNMLFNFHQIIAHASQYFTLEKGDLIFTGTPKGVGKVNSGDVLIGNLEGKKLLEINVK</sequence>
<name>A0A9X4MW15_9FLAO</name>
<keyword evidence="1" id="KW-0479">Metal-binding</keyword>
<organism evidence="3 4">
    <name type="scientific">Profundicola chukchiensis</name>
    <dbReference type="NCBI Taxonomy" id="2961959"/>
    <lineage>
        <taxon>Bacteria</taxon>
        <taxon>Pseudomonadati</taxon>
        <taxon>Bacteroidota</taxon>
        <taxon>Flavobacteriia</taxon>
        <taxon>Flavobacteriales</taxon>
        <taxon>Weeksellaceae</taxon>
        <taxon>Profundicola</taxon>
    </lineage>
</organism>
<dbReference type="GO" id="GO:0018773">
    <property type="term" value="F:acetylpyruvate hydrolase activity"/>
    <property type="evidence" value="ECO:0007669"/>
    <property type="project" value="TreeGrafter"/>
</dbReference>
<keyword evidence="4" id="KW-1185">Reference proteome</keyword>
<accession>A0A9X4MW15</accession>
<dbReference type="Pfam" id="PF01557">
    <property type="entry name" value="FAA_hydrolase"/>
    <property type="match status" value="1"/>
</dbReference>
<proteinExistence type="predicted"/>
<dbReference type="Gene3D" id="3.90.850.10">
    <property type="entry name" value="Fumarylacetoacetase-like, C-terminal domain"/>
    <property type="match status" value="1"/>
</dbReference>
<gene>
    <name evidence="3" type="ORF">NMK71_05800</name>
</gene>
<dbReference type="GO" id="GO:0046872">
    <property type="term" value="F:metal ion binding"/>
    <property type="evidence" value="ECO:0007669"/>
    <property type="project" value="UniProtKB-KW"/>
</dbReference>